<protein>
    <recommendedName>
        <fullName evidence="4">Secreted protein</fullName>
    </recommendedName>
</protein>
<feature type="signal peptide" evidence="1">
    <location>
        <begin position="1"/>
        <end position="20"/>
    </location>
</feature>
<keyword evidence="3" id="KW-1185">Reference proteome</keyword>
<name>A0ABW7MMM4_9FLAO</name>
<reference evidence="2 3" key="1">
    <citation type="submission" date="2024-02" db="EMBL/GenBank/DDBJ databases">
        <title>A Gaetbulibacter species isolated from tidal flats and genomic insights of their niches.</title>
        <authorList>
            <person name="Ye Y."/>
        </authorList>
    </citation>
    <scope>NUCLEOTIDE SEQUENCE [LARGE SCALE GENOMIC DNA]</scope>
    <source>
        <strain evidence="2 3">KEM-8</strain>
    </source>
</reference>
<evidence type="ECO:0008006" key="4">
    <source>
        <dbReference type="Google" id="ProtNLM"/>
    </source>
</evidence>
<comment type="caution">
    <text evidence="2">The sequence shown here is derived from an EMBL/GenBank/DDBJ whole genome shotgun (WGS) entry which is preliminary data.</text>
</comment>
<gene>
    <name evidence="2" type="ORF">V8G56_04910</name>
</gene>
<dbReference type="RefSeq" id="WP_395437336.1">
    <property type="nucleotide sequence ID" value="NZ_JBAWKC010000001.1"/>
</dbReference>
<evidence type="ECO:0000313" key="2">
    <source>
        <dbReference type="EMBL" id="MFH6768069.1"/>
    </source>
</evidence>
<feature type="chain" id="PRO_5046677291" description="Secreted protein" evidence="1">
    <location>
        <begin position="21"/>
        <end position="272"/>
    </location>
</feature>
<organism evidence="2 3">
    <name type="scientific">Gaetbulibacter aquiaggeris</name>
    <dbReference type="NCBI Taxonomy" id="1735373"/>
    <lineage>
        <taxon>Bacteria</taxon>
        <taxon>Pseudomonadati</taxon>
        <taxon>Bacteroidota</taxon>
        <taxon>Flavobacteriia</taxon>
        <taxon>Flavobacteriales</taxon>
        <taxon>Flavobacteriaceae</taxon>
        <taxon>Gaetbulibacter</taxon>
    </lineage>
</organism>
<proteinExistence type="predicted"/>
<sequence>MKIKIFTILMALAIISSAFSQTNLNNYKYVIVPKKYDFLKEEDEYRLNGLTKFLFEKYGFLTLIEGDNYPDDLLKDRCLALHSNVINDSGFFKTKLKVELEDCTDKVIFTSVMGETREKEFGKAYTEALRNAFISFEAISYKYEPKENKVSVIENQELKKEPETLKQEKIAEVIPAEETKVAAVAAVAVIETAISPSNTKDVSDILYAQATEIGFQLVDSTPKVVYKIKRTSLQDVFLVQDIDGTLFNKDGQWILEYYEQGILKQKLLNIKF</sequence>
<dbReference type="EMBL" id="JBAWKC010000001">
    <property type="protein sequence ID" value="MFH6768069.1"/>
    <property type="molecule type" value="Genomic_DNA"/>
</dbReference>
<dbReference type="Proteomes" id="UP001610104">
    <property type="component" value="Unassembled WGS sequence"/>
</dbReference>
<keyword evidence="1" id="KW-0732">Signal</keyword>
<accession>A0ABW7MMM4</accession>
<evidence type="ECO:0000313" key="3">
    <source>
        <dbReference type="Proteomes" id="UP001610104"/>
    </source>
</evidence>
<evidence type="ECO:0000256" key="1">
    <source>
        <dbReference type="SAM" id="SignalP"/>
    </source>
</evidence>